<dbReference type="InterPro" id="IPR050900">
    <property type="entry name" value="Transposase_IS3/IS150/IS904"/>
</dbReference>
<name>A0A4R7Z1G2_9FIRM</name>
<dbReference type="PANTHER" id="PTHR46889:SF4">
    <property type="entry name" value="TRANSPOSASE INSO FOR INSERTION SEQUENCE ELEMENT IS911B-RELATED"/>
    <property type="match status" value="1"/>
</dbReference>
<dbReference type="GO" id="GO:0015074">
    <property type="term" value="P:DNA integration"/>
    <property type="evidence" value="ECO:0007669"/>
    <property type="project" value="InterPro"/>
</dbReference>
<dbReference type="Pfam" id="PF13333">
    <property type="entry name" value="rve_2"/>
    <property type="match status" value="1"/>
</dbReference>
<accession>A0A4R7Z1G2</accession>
<dbReference type="NCBIfam" id="NF033516">
    <property type="entry name" value="transpos_IS3"/>
    <property type="match status" value="1"/>
</dbReference>
<evidence type="ECO:0000259" key="1">
    <source>
        <dbReference type="PROSITE" id="PS50994"/>
    </source>
</evidence>
<organism evidence="2 3">
    <name type="scientific">Halanaerobium saccharolyticum</name>
    <dbReference type="NCBI Taxonomy" id="43595"/>
    <lineage>
        <taxon>Bacteria</taxon>
        <taxon>Bacillati</taxon>
        <taxon>Bacillota</taxon>
        <taxon>Clostridia</taxon>
        <taxon>Halanaerobiales</taxon>
        <taxon>Halanaerobiaceae</taxon>
        <taxon>Halanaerobium</taxon>
    </lineage>
</organism>
<dbReference type="PROSITE" id="PS50994">
    <property type="entry name" value="INTEGRASE"/>
    <property type="match status" value="1"/>
</dbReference>
<dbReference type="InterPro" id="IPR036397">
    <property type="entry name" value="RNaseH_sf"/>
</dbReference>
<dbReference type="Proteomes" id="UP000294697">
    <property type="component" value="Unassembled WGS sequence"/>
</dbReference>
<evidence type="ECO:0000313" key="2">
    <source>
        <dbReference type="EMBL" id="TDW01361.1"/>
    </source>
</evidence>
<dbReference type="InterPro" id="IPR048020">
    <property type="entry name" value="Transpos_IS3"/>
</dbReference>
<gene>
    <name evidence="2" type="ORF">C8C77_12160</name>
</gene>
<dbReference type="InterPro" id="IPR012337">
    <property type="entry name" value="RNaseH-like_sf"/>
</dbReference>
<dbReference type="EMBL" id="SODA01000021">
    <property type="protein sequence ID" value="TDW01361.1"/>
    <property type="molecule type" value="Genomic_DNA"/>
</dbReference>
<dbReference type="AlphaFoldDB" id="A0A4R7Z1G2"/>
<reference evidence="2 3" key="1">
    <citation type="submission" date="2019-03" db="EMBL/GenBank/DDBJ databases">
        <title>Subsurface microbial communities from deep shales in Ohio and West Virginia, USA.</title>
        <authorList>
            <person name="Wrighton K."/>
        </authorList>
    </citation>
    <scope>NUCLEOTIDE SEQUENCE [LARGE SCALE GENOMIC DNA]</scope>
    <source>
        <strain evidence="2 3">MSL9.2</strain>
    </source>
</reference>
<protein>
    <submittedName>
        <fullName evidence="2">Transposase InsO family protein</fullName>
    </submittedName>
</protein>
<proteinExistence type="predicted"/>
<dbReference type="Pfam" id="PF00665">
    <property type="entry name" value="rve"/>
    <property type="match status" value="1"/>
</dbReference>
<dbReference type="InterPro" id="IPR001584">
    <property type="entry name" value="Integrase_cat-core"/>
</dbReference>
<comment type="caution">
    <text evidence="2">The sequence shown here is derived from an EMBL/GenBank/DDBJ whole genome shotgun (WGS) entry which is preliminary data.</text>
</comment>
<dbReference type="GO" id="GO:0003676">
    <property type="term" value="F:nucleic acid binding"/>
    <property type="evidence" value="ECO:0007669"/>
    <property type="project" value="InterPro"/>
</dbReference>
<evidence type="ECO:0000313" key="3">
    <source>
        <dbReference type="Proteomes" id="UP000294697"/>
    </source>
</evidence>
<feature type="domain" description="Integrase catalytic" evidence="1">
    <location>
        <begin position="56"/>
        <end position="219"/>
    </location>
</feature>
<dbReference type="PANTHER" id="PTHR46889">
    <property type="entry name" value="TRANSPOSASE INSF FOR INSERTION SEQUENCE IS3B-RELATED"/>
    <property type="match status" value="1"/>
</dbReference>
<sequence>MAMYINKLNHFSFSEGYIHRLMKLLKIKARIRRKKVNRKRVKPDYVKENILSRDFTANSPNEKWLTDVTEFSIPGDNRKLYLSPIMDLYDNSIITYELSFRNNNRLVFKMFDKAIEIYPDAKPIFHSDRGFQYTGNVFKNKIEESEMTQSMSRVGKCIDNGPMEGFFGILKSEMFHGKKFKSLENLAEKIVDYIEFYNERRFQKKLGCMAPIEYRNHTSRCA</sequence>
<dbReference type="SUPFAM" id="SSF53098">
    <property type="entry name" value="Ribonuclease H-like"/>
    <property type="match status" value="1"/>
</dbReference>
<dbReference type="Gene3D" id="3.30.420.10">
    <property type="entry name" value="Ribonuclease H-like superfamily/Ribonuclease H"/>
    <property type="match status" value="1"/>
</dbReference>